<evidence type="ECO:0000313" key="4">
    <source>
        <dbReference type="EMBL" id="GAA3393652.1"/>
    </source>
</evidence>
<feature type="transmembrane region" description="Helical" evidence="2">
    <location>
        <begin position="17"/>
        <end position="35"/>
    </location>
</feature>
<keyword evidence="2" id="KW-1133">Transmembrane helix</keyword>
<feature type="transmembrane region" description="Helical" evidence="2">
    <location>
        <begin position="160"/>
        <end position="180"/>
    </location>
</feature>
<evidence type="ECO:0000313" key="5">
    <source>
        <dbReference type="Proteomes" id="UP001501676"/>
    </source>
</evidence>
<evidence type="ECO:0000256" key="1">
    <source>
        <dbReference type="ARBA" id="ARBA00007362"/>
    </source>
</evidence>
<accession>A0ABP6T684</accession>
<feature type="transmembrane region" description="Helical" evidence="2">
    <location>
        <begin position="106"/>
        <end position="129"/>
    </location>
</feature>
<protein>
    <submittedName>
        <fullName evidence="4">DMT family transporter</fullName>
    </submittedName>
</protein>
<proteinExistence type="inferred from homology"/>
<dbReference type="SUPFAM" id="SSF103481">
    <property type="entry name" value="Multidrug resistance efflux transporter EmrE"/>
    <property type="match status" value="1"/>
</dbReference>
<feature type="transmembrane region" description="Helical" evidence="2">
    <location>
        <begin position="192"/>
        <end position="211"/>
    </location>
</feature>
<dbReference type="EMBL" id="BAAAYN010000043">
    <property type="protein sequence ID" value="GAA3393652.1"/>
    <property type="molecule type" value="Genomic_DNA"/>
</dbReference>
<comment type="similarity">
    <text evidence="1">Belongs to the EamA transporter family.</text>
</comment>
<feature type="transmembrane region" description="Helical" evidence="2">
    <location>
        <begin position="135"/>
        <end position="153"/>
    </location>
</feature>
<keyword evidence="2" id="KW-0472">Membrane</keyword>
<gene>
    <name evidence="4" type="ORF">GCM10020369_60050</name>
</gene>
<feature type="transmembrane region" description="Helical" evidence="2">
    <location>
        <begin position="81"/>
        <end position="99"/>
    </location>
</feature>
<dbReference type="InterPro" id="IPR037185">
    <property type="entry name" value="EmrE-like"/>
</dbReference>
<feature type="transmembrane region" description="Helical" evidence="2">
    <location>
        <begin position="277"/>
        <end position="295"/>
    </location>
</feature>
<keyword evidence="5" id="KW-1185">Reference proteome</keyword>
<dbReference type="Proteomes" id="UP001501676">
    <property type="component" value="Unassembled WGS sequence"/>
</dbReference>
<dbReference type="InterPro" id="IPR000620">
    <property type="entry name" value="EamA_dom"/>
</dbReference>
<comment type="caution">
    <text evidence="4">The sequence shown here is derived from an EMBL/GenBank/DDBJ whole genome shotgun (WGS) entry which is preliminary data.</text>
</comment>
<feature type="domain" description="EamA" evidence="3">
    <location>
        <begin position="165"/>
        <end position="293"/>
    </location>
</feature>
<organism evidence="4 5">
    <name type="scientific">Cryptosporangium minutisporangium</name>
    <dbReference type="NCBI Taxonomy" id="113569"/>
    <lineage>
        <taxon>Bacteria</taxon>
        <taxon>Bacillati</taxon>
        <taxon>Actinomycetota</taxon>
        <taxon>Actinomycetes</taxon>
        <taxon>Cryptosporangiales</taxon>
        <taxon>Cryptosporangiaceae</taxon>
        <taxon>Cryptosporangium</taxon>
    </lineage>
</organism>
<sequence>MIQPWHGRRAERYRSDFAVIPALLAAGSALVYGLGDYCGGTAGKRAPVVAVTLLGKLTALPLLLVLTLLLGAERAPDAVDIGWAALAGLAGVGGVVLFYKAMAAGAMAVVAPVAAAAAAVLPVIVGIAVDGSPGLLPLLGIAAAIAAISLVSAGGGRLVLTPYLIGLALVAGAGFGLFFVLLDRIPSTVGHWPLVVAQLAGVTALVVVGVARRGSLTMSRGAVPFAVAAGAFDTVANVLYVVASSGGQLAVVAPLASLYPASTVVLALVLDHERIRGWQVLGLGLAGTALALLAATA</sequence>
<name>A0ABP6T684_9ACTN</name>
<feature type="transmembrane region" description="Helical" evidence="2">
    <location>
        <begin position="249"/>
        <end position="270"/>
    </location>
</feature>
<feature type="transmembrane region" description="Helical" evidence="2">
    <location>
        <begin position="223"/>
        <end position="243"/>
    </location>
</feature>
<keyword evidence="2" id="KW-0812">Transmembrane</keyword>
<evidence type="ECO:0000256" key="2">
    <source>
        <dbReference type="SAM" id="Phobius"/>
    </source>
</evidence>
<feature type="transmembrane region" description="Helical" evidence="2">
    <location>
        <begin position="47"/>
        <end position="69"/>
    </location>
</feature>
<dbReference type="Pfam" id="PF00892">
    <property type="entry name" value="EamA"/>
    <property type="match status" value="1"/>
</dbReference>
<reference evidence="5" key="1">
    <citation type="journal article" date="2019" name="Int. J. Syst. Evol. Microbiol.">
        <title>The Global Catalogue of Microorganisms (GCM) 10K type strain sequencing project: providing services to taxonomists for standard genome sequencing and annotation.</title>
        <authorList>
            <consortium name="The Broad Institute Genomics Platform"/>
            <consortium name="The Broad Institute Genome Sequencing Center for Infectious Disease"/>
            <person name="Wu L."/>
            <person name="Ma J."/>
        </authorList>
    </citation>
    <scope>NUCLEOTIDE SEQUENCE [LARGE SCALE GENOMIC DNA]</scope>
    <source>
        <strain evidence="5">JCM 9458</strain>
    </source>
</reference>
<evidence type="ECO:0000259" key="3">
    <source>
        <dbReference type="Pfam" id="PF00892"/>
    </source>
</evidence>